<evidence type="ECO:0000256" key="9">
    <source>
        <dbReference type="ARBA" id="ARBA00022892"/>
    </source>
</evidence>
<dbReference type="InterPro" id="IPR036465">
    <property type="entry name" value="vWFA_dom_sf"/>
</dbReference>
<dbReference type="SUPFAM" id="SSF81811">
    <property type="entry name" value="Helical domain of Sec23/24"/>
    <property type="match status" value="1"/>
</dbReference>
<dbReference type="InterPro" id="IPR029006">
    <property type="entry name" value="ADF-H/Gelsolin-like_dom_sf"/>
</dbReference>
<evidence type="ECO:0000313" key="20">
    <source>
        <dbReference type="EMBL" id="KIO19135.1"/>
    </source>
</evidence>
<dbReference type="CDD" id="cd11287">
    <property type="entry name" value="Sec23_C"/>
    <property type="match status" value="1"/>
</dbReference>
<comment type="similarity">
    <text evidence="3 14">Belongs to the SEC23/SEC24 family. SEC23 subfamily.</text>
</comment>
<dbReference type="InterPro" id="IPR036175">
    <property type="entry name" value="Sec23/24_helical_dom_sf"/>
</dbReference>
<evidence type="ECO:0000259" key="16">
    <source>
        <dbReference type="Pfam" id="PF04810"/>
    </source>
</evidence>
<dbReference type="FunFam" id="2.30.30.380:FF:000001">
    <property type="entry name" value="Protein transport protein SEC23"/>
    <property type="match status" value="1"/>
</dbReference>
<dbReference type="Pfam" id="PF04810">
    <property type="entry name" value="zf-Sec23_Sec24"/>
    <property type="match status" value="1"/>
</dbReference>
<dbReference type="InterPro" id="IPR012990">
    <property type="entry name" value="Beta-sandwich_Sec23_24"/>
</dbReference>
<dbReference type="SUPFAM" id="SSF82754">
    <property type="entry name" value="C-terminal, gelsolin-like domain of Sec23/24"/>
    <property type="match status" value="1"/>
</dbReference>
<dbReference type="GO" id="GO:0005096">
    <property type="term" value="F:GTPase activator activity"/>
    <property type="evidence" value="ECO:0007669"/>
    <property type="project" value="TreeGrafter"/>
</dbReference>
<dbReference type="Gene3D" id="1.20.120.730">
    <property type="entry name" value="Sec23/Sec24 helical domain"/>
    <property type="match status" value="1"/>
</dbReference>
<dbReference type="PANTHER" id="PTHR11141:SF0">
    <property type="entry name" value="PROTEIN TRANSPORT PROTEIN SEC23"/>
    <property type="match status" value="1"/>
</dbReference>
<evidence type="ECO:0000259" key="18">
    <source>
        <dbReference type="Pfam" id="PF04815"/>
    </source>
</evidence>
<dbReference type="CDD" id="cd01478">
    <property type="entry name" value="Sec23-like"/>
    <property type="match status" value="1"/>
</dbReference>
<sequence>MNFEDVEDRDGLRLSWNVWPGSRIEATRTVVPIAALYTPLKQRDDLPPVLYEPVTCKPPCRAILNPYCQIDVRGKLWICPFCLQRNGFPPHYKDISNTNLPAELLPKYTTIEYTLARPAPIPPIFLFVVDTCLDENDLKALRDALVVSLSLLPPYALVGLITFGTMTQVHELGFAECNKSYVFRGSKDYTPKQVQDMLGLGARPAAPRPGQPMNTLHGAARFLLPVQQVEFQLTGILEQLVRDPWPVANDKRALRCTGVAINVAVSLLESSFANSGARIMLFAGGPCTEGPGMVVSNELREPIRSHHDIDRDSVKHFKRAIKFYEGQAKRAANNGHAIDLFAGCLDQVGLLEMKSLSNFTNGVMVLTDSFATSIFKQSFLRVFAKDSEGNLEMGFNATFDVQTTKELRISGLIGHAVSGNKKSPSVGETEIGIGQTSAWKICSLTPHTAEAVYFEVVTPAGTPIVQGSRGMIQFVTHYQHSSGAMRLRVTTIARQFAEAGALSIPSSFDQEAAAVLMARIAVFKAEIDDSPDVLRWLDRMLIRLCQKFAEYRKEDPTSFRLSDNFSIYPQFMFHLRRSQFLQVFNNSPDETAFYRHILNEEDVNNSLIMIQPTLMSYTFDTPSQPVLLDSVSIKPDVILLLDTFFHILIFHGETIAQWRKAGYQEQEGYENFKELLEVPVTDAQDLLVDRFPLPRYIVCDQGGSQARFLLSKLNPSTTHLSTGMYDGAGGGEGAAIFTDDVSLQVFMEHLKRLAVGASAS</sequence>
<evidence type="ECO:0000256" key="12">
    <source>
        <dbReference type="ARBA" id="ARBA00023136"/>
    </source>
</evidence>
<evidence type="ECO:0000256" key="14">
    <source>
        <dbReference type="RuleBase" id="RU365030"/>
    </source>
</evidence>
<dbReference type="Pfam" id="PF08033">
    <property type="entry name" value="Sec23_BS"/>
    <property type="match status" value="1"/>
</dbReference>
<evidence type="ECO:0000256" key="2">
    <source>
        <dbReference type="ARBA" id="ARBA00004397"/>
    </source>
</evidence>
<evidence type="ECO:0000256" key="5">
    <source>
        <dbReference type="ARBA" id="ARBA00022490"/>
    </source>
</evidence>
<reference evidence="21" key="2">
    <citation type="submission" date="2015-01" db="EMBL/GenBank/DDBJ databases">
        <title>Evolutionary Origins and Diversification of the Mycorrhizal Mutualists.</title>
        <authorList>
            <consortium name="DOE Joint Genome Institute"/>
            <consortium name="Mycorrhizal Genomics Consortium"/>
            <person name="Kohler A."/>
            <person name="Kuo A."/>
            <person name="Nagy L.G."/>
            <person name="Floudas D."/>
            <person name="Copeland A."/>
            <person name="Barry K.W."/>
            <person name="Cichocki N."/>
            <person name="Veneault-Fourrey C."/>
            <person name="LaButti K."/>
            <person name="Lindquist E.A."/>
            <person name="Lipzen A."/>
            <person name="Lundell T."/>
            <person name="Morin E."/>
            <person name="Murat C."/>
            <person name="Riley R."/>
            <person name="Ohm R."/>
            <person name="Sun H."/>
            <person name="Tunlid A."/>
            <person name="Henrissat B."/>
            <person name="Grigoriev I.V."/>
            <person name="Hibbett D.S."/>
            <person name="Martin F."/>
        </authorList>
    </citation>
    <scope>NUCLEOTIDE SEQUENCE [LARGE SCALE GENOMIC DNA]</scope>
    <source>
        <strain evidence="21">MUT 4182</strain>
    </source>
</reference>
<name>A0A0C3PVX6_9AGAM</name>
<keyword evidence="6 14" id="KW-0479">Metal-binding</keyword>
<dbReference type="FunFam" id="3.40.20.10:FF:000006">
    <property type="entry name" value="Protein transport protein SEC23"/>
    <property type="match status" value="1"/>
</dbReference>
<evidence type="ECO:0000256" key="7">
    <source>
        <dbReference type="ARBA" id="ARBA00022824"/>
    </source>
</evidence>
<comment type="function">
    <text evidence="14">Component of the coat protein complex II (COPII) which promotes the formation of transport vesicles from the endoplasmic reticulum (ER). The coat has two main functions, the physical deformation of the endoplasmic reticulum membrane into vesicles and the selection of cargo molecules.</text>
</comment>
<keyword evidence="12 14" id="KW-0472">Membrane</keyword>
<keyword evidence="21" id="KW-1185">Reference proteome</keyword>
<feature type="domain" description="Sec23/Sec24 trunk" evidence="17">
    <location>
        <begin position="120"/>
        <end position="383"/>
    </location>
</feature>
<dbReference type="Pfam" id="PF00626">
    <property type="entry name" value="Gelsolin"/>
    <property type="match status" value="1"/>
</dbReference>
<dbReference type="Pfam" id="PF04811">
    <property type="entry name" value="Sec23_trunk"/>
    <property type="match status" value="1"/>
</dbReference>
<dbReference type="GO" id="GO:0006886">
    <property type="term" value="P:intracellular protein transport"/>
    <property type="evidence" value="ECO:0007669"/>
    <property type="project" value="InterPro"/>
</dbReference>
<dbReference type="InterPro" id="IPR006900">
    <property type="entry name" value="Sec23/24_helical_dom"/>
</dbReference>
<dbReference type="InterPro" id="IPR036180">
    <property type="entry name" value="Gelsolin-like_dom_sf"/>
</dbReference>
<dbReference type="InterPro" id="IPR006896">
    <property type="entry name" value="Sec23/24_trunk_dom"/>
</dbReference>
<accession>A0A0C3PVX6</accession>
<keyword evidence="9 14" id="KW-0931">ER-Golgi transport</keyword>
<proteinExistence type="inferred from homology"/>
<dbReference type="STRING" id="1051891.A0A0C3PVX6"/>
<evidence type="ECO:0000259" key="17">
    <source>
        <dbReference type="Pfam" id="PF04811"/>
    </source>
</evidence>
<comment type="subcellular location">
    <subcellularLocation>
        <location evidence="14">Cytoplasm</location>
    </subcellularLocation>
    <subcellularLocation>
        <location evidence="1 14">Cytoplasmic vesicle</location>
        <location evidence="1 14">COPII-coated vesicle membrane</location>
        <topology evidence="1 14">Peripheral membrane protein</topology>
        <orientation evidence="1 14">Cytoplasmic side</orientation>
    </subcellularLocation>
    <subcellularLocation>
        <location evidence="2 14">Endoplasmic reticulum membrane</location>
        <topology evidence="2 14">Peripheral membrane protein</topology>
        <orientation evidence="2 14">Cytoplasmic side</orientation>
    </subcellularLocation>
    <subcellularLocation>
        <location evidence="14">Golgi apparatus membrane</location>
        <topology evidence="14">Peripheral membrane protein</topology>
        <orientation evidence="14">Cytoplasmic side</orientation>
    </subcellularLocation>
</comment>
<keyword evidence="7 14" id="KW-0256">Endoplasmic reticulum</keyword>
<dbReference type="SUPFAM" id="SSF81995">
    <property type="entry name" value="beta-sandwich domain of Sec23/24"/>
    <property type="match status" value="1"/>
</dbReference>
<keyword evidence="8 14" id="KW-0862">Zinc</keyword>
<keyword evidence="4 14" id="KW-0813">Transport</keyword>
<keyword evidence="5 14" id="KW-0963">Cytoplasm</keyword>
<dbReference type="GO" id="GO:0000139">
    <property type="term" value="C:Golgi membrane"/>
    <property type="evidence" value="ECO:0007669"/>
    <property type="project" value="UniProtKB-SubCell"/>
</dbReference>
<evidence type="ECO:0000256" key="1">
    <source>
        <dbReference type="ARBA" id="ARBA00004299"/>
    </source>
</evidence>
<evidence type="ECO:0000259" key="15">
    <source>
        <dbReference type="Pfam" id="PF00626"/>
    </source>
</evidence>
<evidence type="ECO:0000256" key="13">
    <source>
        <dbReference type="ARBA" id="ARBA00023329"/>
    </source>
</evidence>
<dbReference type="Pfam" id="PF04815">
    <property type="entry name" value="Sec23_helical"/>
    <property type="match status" value="1"/>
</dbReference>
<feature type="domain" description="Gelsolin-like" evidence="15">
    <location>
        <begin position="623"/>
        <end position="709"/>
    </location>
</feature>
<dbReference type="PANTHER" id="PTHR11141">
    <property type="entry name" value="PROTEIN TRANSPORT PROTEIN SEC23"/>
    <property type="match status" value="1"/>
</dbReference>
<dbReference type="InterPro" id="IPR037550">
    <property type="entry name" value="Sec23_C"/>
</dbReference>
<evidence type="ECO:0000313" key="21">
    <source>
        <dbReference type="Proteomes" id="UP000054248"/>
    </source>
</evidence>
<dbReference type="GO" id="GO:0030127">
    <property type="term" value="C:COPII vesicle coat"/>
    <property type="evidence" value="ECO:0007669"/>
    <property type="project" value="InterPro"/>
</dbReference>
<dbReference type="InterPro" id="IPR007123">
    <property type="entry name" value="Gelsolin-like_dom"/>
</dbReference>
<dbReference type="InterPro" id="IPR036174">
    <property type="entry name" value="Znf_Sec23_Sec24_sf"/>
</dbReference>
<evidence type="ECO:0000259" key="19">
    <source>
        <dbReference type="Pfam" id="PF08033"/>
    </source>
</evidence>
<dbReference type="GO" id="GO:0005789">
    <property type="term" value="C:endoplasmic reticulum membrane"/>
    <property type="evidence" value="ECO:0007669"/>
    <property type="project" value="UniProtKB-SubCell"/>
</dbReference>
<dbReference type="SUPFAM" id="SSF82919">
    <property type="entry name" value="Zn-finger domain of Sec23/24"/>
    <property type="match status" value="1"/>
</dbReference>
<feature type="domain" description="Zinc finger Sec23/Sec24-type" evidence="16">
    <location>
        <begin position="53"/>
        <end position="92"/>
    </location>
</feature>
<keyword evidence="11 14" id="KW-0333">Golgi apparatus</keyword>
<feature type="domain" description="Sec23/Sec24 beta-sandwich" evidence="19">
    <location>
        <begin position="394"/>
        <end position="496"/>
    </location>
</feature>
<dbReference type="InterPro" id="IPR037364">
    <property type="entry name" value="Sec23"/>
</dbReference>
<dbReference type="SUPFAM" id="SSF53300">
    <property type="entry name" value="vWA-like"/>
    <property type="match status" value="1"/>
</dbReference>
<evidence type="ECO:0000256" key="10">
    <source>
        <dbReference type="ARBA" id="ARBA00022927"/>
    </source>
</evidence>
<keyword evidence="13 14" id="KW-0968">Cytoplasmic vesicle</keyword>
<reference evidence="20 21" key="1">
    <citation type="submission" date="2014-04" db="EMBL/GenBank/DDBJ databases">
        <authorList>
            <consortium name="DOE Joint Genome Institute"/>
            <person name="Kuo A."/>
            <person name="Girlanda M."/>
            <person name="Perotto S."/>
            <person name="Kohler A."/>
            <person name="Nagy L.G."/>
            <person name="Floudas D."/>
            <person name="Copeland A."/>
            <person name="Barry K.W."/>
            <person name="Cichocki N."/>
            <person name="Veneault-Fourrey C."/>
            <person name="LaButti K."/>
            <person name="Lindquist E.A."/>
            <person name="Lipzen A."/>
            <person name="Lundell T."/>
            <person name="Morin E."/>
            <person name="Murat C."/>
            <person name="Sun H."/>
            <person name="Tunlid A."/>
            <person name="Henrissat B."/>
            <person name="Grigoriev I.V."/>
            <person name="Hibbett D.S."/>
            <person name="Martin F."/>
            <person name="Nordberg H.P."/>
            <person name="Cantor M.N."/>
            <person name="Hua S.X."/>
        </authorList>
    </citation>
    <scope>NUCLEOTIDE SEQUENCE [LARGE SCALE GENOMIC DNA]</scope>
    <source>
        <strain evidence="20 21">MUT 4182</strain>
    </source>
</reference>
<dbReference type="InterPro" id="IPR006895">
    <property type="entry name" value="Znf_Sec23_Sec24"/>
</dbReference>
<organism evidence="20 21">
    <name type="scientific">Tulasnella calospora MUT 4182</name>
    <dbReference type="NCBI Taxonomy" id="1051891"/>
    <lineage>
        <taxon>Eukaryota</taxon>
        <taxon>Fungi</taxon>
        <taxon>Dikarya</taxon>
        <taxon>Basidiomycota</taxon>
        <taxon>Agaricomycotina</taxon>
        <taxon>Agaricomycetes</taxon>
        <taxon>Cantharellales</taxon>
        <taxon>Tulasnellaceae</taxon>
        <taxon>Tulasnella</taxon>
    </lineage>
</organism>
<dbReference type="GO" id="GO:0070971">
    <property type="term" value="C:endoplasmic reticulum exit site"/>
    <property type="evidence" value="ECO:0007669"/>
    <property type="project" value="TreeGrafter"/>
</dbReference>
<evidence type="ECO:0000256" key="11">
    <source>
        <dbReference type="ARBA" id="ARBA00023034"/>
    </source>
</evidence>
<evidence type="ECO:0000256" key="8">
    <source>
        <dbReference type="ARBA" id="ARBA00022833"/>
    </source>
</evidence>
<dbReference type="Gene3D" id="3.40.50.410">
    <property type="entry name" value="von Willebrand factor, type A domain"/>
    <property type="match status" value="1"/>
</dbReference>
<evidence type="ECO:0000256" key="6">
    <source>
        <dbReference type="ARBA" id="ARBA00022723"/>
    </source>
</evidence>
<dbReference type="HOGENOM" id="CLU_008658_3_0_1"/>
<evidence type="ECO:0000256" key="3">
    <source>
        <dbReference type="ARBA" id="ARBA00009210"/>
    </source>
</evidence>
<dbReference type="GO" id="GO:0090110">
    <property type="term" value="P:COPII-coated vesicle cargo loading"/>
    <property type="evidence" value="ECO:0007669"/>
    <property type="project" value="TreeGrafter"/>
</dbReference>
<dbReference type="OrthoDB" id="10256289at2759"/>
<feature type="domain" description="Sec23/Sec24 helical" evidence="18">
    <location>
        <begin position="509"/>
        <end position="607"/>
    </location>
</feature>
<keyword evidence="10 14" id="KW-0653">Protein transport</keyword>
<dbReference type="FunFam" id="1.20.120.730:FF:000001">
    <property type="entry name" value="Protein transport protein SEC23"/>
    <property type="match status" value="1"/>
</dbReference>
<dbReference type="Gene3D" id="2.30.30.380">
    <property type="entry name" value="Zn-finger domain of Sec23/24"/>
    <property type="match status" value="1"/>
</dbReference>
<dbReference type="Gene3D" id="2.60.40.1670">
    <property type="entry name" value="beta-sandwich domain of Sec23/24"/>
    <property type="match status" value="1"/>
</dbReference>
<gene>
    <name evidence="20" type="ORF">M407DRAFT_246276</name>
</gene>
<dbReference type="AlphaFoldDB" id="A0A0C3PVX6"/>
<dbReference type="Gene3D" id="3.40.20.10">
    <property type="entry name" value="Severin"/>
    <property type="match status" value="1"/>
</dbReference>
<dbReference type="GO" id="GO:0008270">
    <property type="term" value="F:zinc ion binding"/>
    <property type="evidence" value="ECO:0007669"/>
    <property type="project" value="InterPro"/>
</dbReference>
<dbReference type="FunFam" id="3.40.50.410:FF:000008">
    <property type="entry name" value="Protein transport protein SEC23"/>
    <property type="match status" value="1"/>
</dbReference>
<dbReference type="Proteomes" id="UP000054248">
    <property type="component" value="Unassembled WGS sequence"/>
</dbReference>
<protein>
    <recommendedName>
        <fullName evidence="14">Protein transport protein SEC23</fullName>
    </recommendedName>
</protein>
<evidence type="ECO:0000256" key="4">
    <source>
        <dbReference type="ARBA" id="ARBA00022448"/>
    </source>
</evidence>
<dbReference type="EMBL" id="KN823239">
    <property type="protein sequence ID" value="KIO19135.1"/>
    <property type="molecule type" value="Genomic_DNA"/>
</dbReference>